<comment type="caution">
    <text evidence="6">The sequence shown here is derived from an EMBL/GenBank/DDBJ whole genome shotgun (WGS) entry which is preliminary data.</text>
</comment>
<feature type="region of interest" description="Disordered" evidence="4">
    <location>
        <begin position="312"/>
        <end position="339"/>
    </location>
</feature>
<dbReference type="InterPro" id="IPR036388">
    <property type="entry name" value="WH-like_DNA-bd_sf"/>
</dbReference>
<dbReference type="InterPro" id="IPR018356">
    <property type="entry name" value="Tscrpt_reg_HTH_DeoR_CS"/>
</dbReference>
<evidence type="ECO:0000313" key="7">
    <source>
        <dbReference type="Proteomes" id="UP000266915"/>
    </source>
</evidence>
<dbReference type="AlphaFoldDB" id="A0A3N2BYI7"/>
<dbReference type="PIRSF" id="PIRSF016838">
    <property type="entry name" value="PafC"/>
    <property type="match status" value="1"/>
</dbReference>
<dbReference type="InterPro" id="IPR036390">
    <property type="entry name" value="WH_DNA-bd_sf"/>
</dbReference>
<dbReference type="InterPro" id="IPR051534">
    <property type="entry name" value="CBASS_pafABC_assoc_protein"/>
</dbReference>
<dbReference type="PROSITE" id="PS51000">
    <property type="entry name" value="HTH_DEOR_2"/>
    <property type="match status" value="1"/>
</dbReference>
<evidence type="ECO:0000259" key="5">
    <source>
        <dbReference type="PROSITE" id="PS51000"/>
    </source>
</evidence>
<reference evidence="6 7" key="1">
    <citation type="submission" date="2018-11" db="EMBL/GenBank/DDBJ databases">
        <title>Sequencing the genomes of 1000 actinobacteria strains.</title>
        <authorList>
            <person name="Klenk H.-P."/>
        </authorList>
    </citation>
    <scope>NUCLEOTIDE SEQUENCE [LARGE SCALE GENOMIC DNA]</scope>
    <source>
        <strain evidence="6 7">DSM 14012</strain>
    </source>
</reference>
<dbReference type="Gene3D" id="1.10.10.10">
    <property type="entry name" value="Winged helix-like DNA-binding domain superfamily/Winged helix DNA-binding domain"/>
    <property type="match status" value="1"/>
</dbReference>
<gene>
    <name evidence="6" type="ORF">EDD42_0364</name>
</gene>
<dbReference type="PROSITE" id="PS52050">
    <property type="entry name" value="WYL"/>
    <property type="match status" value="1"/>
</dbReference>
<protein>
    <submittedName>
        <fullName evidence="6">Putative DNA-binding transcriptional regulator YafY</fullName>
    </submittedName>
</protein>
<keyword evidence="3" id="KW-0804">Transcription</keyword>
<dbReference type="InterPro" id="IPR026881">
    <property type="entry name" value="WYL_dom"/>
</dbReference>
<dbReference type="Pfam" id="PF25583">
    <property type="entry name" value="WCX"/>
    <property type="match status" value="1"/>
</dbReference>
<feature type="domain" description="HTH deoR-type" evidence="5">
    <location>
        <begin position="4"/>
        <end position="63"/>
    </location>
</feature>
<dbReference type="GO" id="GO:0003700">
    <property type="term" value="F:DNA-binding transcription factor activity"/>
    <property type="evidence" value="ECO:0007669"/>
    <property type="project" value="InterPro"/>
</dbReference>
<keyword evidence="2 6" id="KW-0238">DNA-binding</keyword>
<evidence type="ECO:0000256" key="3">
    <source>
        <dbReference type="ARBA" id="ARBA00023163"/>
    </source>
</evidence>
<dbReference type="InterPro" id="IPR028349">
    <property type="entry name" value="PafC-like"/>
</dbReference>
<dbReference type="Pfam" id="PF08279">
    <property type="entry name" value="HTH_11"/>
    <property type="match status" value="1"/>
</dbReference>
<evidence type="ECO:0000256" key="2">
    <source>
        <dbReference type="ARBA" id="ARBA00023125"/>
    </source>
</evidence>
<dbReference type="PANTHER" id="PTHR34580">
    <property type="match status" value="1"/>
</dbReference>
<dbReference type="PANTHER" id="PTHR34580:SF3">
    <property type="entry name" value="PROTEIN PAFB"/>
    <property type="match status" value="1"/>
</dbReference>
<keyword evidence="7" id="KW-1185">Reference proteome</keyword>
<dbReference type="Pfam" id="PF13280">
    <property type="entry name" value="WYL"/>
    <property type="match status" value="1"/>
</dbReference>
<organism evidence="6 7">
    <name type="scientific">Plantibacter flavus</name>
    <dbReference type="NCBI Taxonomy" id="150123"/>
    <lineage>
        <taxon>Bacteria</taxon>
        <taxon>Bacillati</taxon>
        <taxon>Actinomycetota</taxon>
        <taxon>Actinomycetes</taxon>
        <taxon>Micrococcales</taxon>
        <taxon>Microbacteriaceae</taxon>
        <taxon>Plantibacter</taxon>
    </lineage>
</organism>
<proteinExistence type="predicted"/>
<accession>A0A3N2BYI7</accession>
<dbReference type="Proteomes" id="UP000266915">
    <property type="component" value="Unassembled WGS sequence"/>
</dbReference>
<dbReference type="GO" id="GO:0003677">
    <property type="term" value="F:DNA binding"/>
    <property type="evidence" value="ECO:0007669"/>
    <property type="project" value="UniProtKB-KW"/>
</dbReference>
<name>A0A3N2BYI7_9MICO</name>
<sequence length="339" mass="37410">MWDTTSRTFELLGMLQRNGFVASERLARDLGVTTRTVRRDVARLRDLGYPIDTRLGVDGGYSVEAGAVLPPIFLSTEEALACALALRRWKEDADQTLATSSLEKVAASLPPRVRWVLDAVAEVTVDAPVDGLDPIDHPAVDIGLLGELARSCLLRRRVEFQYTGRDGDSRPRRVEPHALVNTVRHWYAVAFDIDADDWRTFRVDRISDLVVSELPARTRVLPDADLEGWVTRRLQLGWQQVSATVRVHAPSGAVRRWVAPAWGSVEAESPEVTVVRAGADSYDAIARWLLLMQADIEVVEPDELRNAFGRVAEQAHRATRPGSGGPTQQADPPRSTGAA</sequence>
<dbReference type="InterPro" id="IPR057727">
    <property type="entry name" value="WCX_dom"/>
</dbReference>
<evidence type="ECO:0000256" key="4">
    <source>
        <dbReference type="SAM" id="MobiDB-lite"/>
    </source>
</evidence>
<evidence type="ECO:0000256" key="1">
    <source>
        <dbReference type="ARBA" id="ARBA00023015"/>
    </source>
</evidence>
<dbReference type="InterPro" id="IPR001034">
    <property type="entry name" value="DeoR_HTH"/>
</dbReference>
<dbReference type="PROSITE" id="PS00894">
    <property type="entry name" value="HTH_DEOR_1"/>
    <property type="match status" value="1"/>
</dbReference>
<dbReference type="EMBL" id="RKHL01000001">
    <property type="protein sequence ID" value="ROR80326.1"/>
    <property type="molecule type" value="Genomic_DNA"/>
</dbReference>
<dbReference type="InterPro" id="IPR013196">
    <property type="entry name" value="HTH_11"/>
</dbReference>
<keyword evidence="1" id="KW-0805">Transcription regulation</keyword>
<evidence type="ECO:0000313" key="6">
    <source>
        <dbReference type="EMBL" id="ROR80326.1"/>
    </source>
</evidence>
<dbReference type="RefSeq" id="WP_085512134.1">
    <property type="nucleotide sequence ID" value="NZ_FXAP01000003.1"/>
</dbReference>
<dbReference type="SUPFAM" id="SSF46785">
    <property type="entry name" value="Winged helix' DNA-binding domain"/>
    <property type="match status" value="1"/>
</dbReference>